<dbReference type="Proteomes" id="UP000662986">
    <property type="component" value="Chromosome"/>
</dbReference>
<dbReference type="Gene3D" id="1.10.10.10">
    <property type="entry name" value="Winged helix-like DNA-binding domain superfamily/Winged helix DNA-binding domain"/>
    <property type="match status" value="1"/>
</dbReference>
<sequence>MWPHPENLPSKVSLGGSRAEQAAGQIARLAAGALAGERIGSKDDLRKICGFSVGTMNEAIKLAQARGVITSRPGPGGGIFACDPSPLSRMNGWFRAAAGDHAAFAEAVQIRDAIAPLLIEEALRQMTLADQETFSERLWEVRRARNSAATSDFVWACWELHAHLAGIGKGILLDTLYLSIMDVGVSYLRAVLEATAPDVHLDGLAQVMEDLVDALERRDRDSAVDALRRTDPTMILSAPPPPEV</sequence>
<dbReference type="EMBL" id="CP070619">
    <property type="protein sequence ID" value="QSE95548.1"/>
    <property type="molecule type" value="Genomic_DNA"/>
</dbReference>
<dbReference type="InterPro" id="IPR008920">
    <property type="entry name" value="TF_FadR/GntR_C"/>
</dbReference>
<dbReference type="InterPro" id="IPR011711">
    <property type="entry name" value="GntR_C"/>
</dbReference>
<evidence type="ECO:0000256" key="1">
    <source>
        <dbReference type="ARBA" id="ARBA00023015"/>
    </source>
</evidence>
<reference evidence="5 6" key="2">
    <citation type="journal article" date="2022" name="Arch. Microbiol.">
        <title>Rhodococcus pseudokoreensis sp. nov. isolated from the rhizosphere of young M26 apple rootstocks.</title>
        <authorList>
            <person name="Kampfer P."/>
            <person name="Glaeser S.P."/>
            <person name="Blom J."/>
            <person name="Wolf J."/>
            <person name="Benning S."/>
            <person name="Schloter M."/>
            <person name="Neumann-Schaal M."/>
        </authorList>
    </citation>
    <scope>NUCLEOTIDE SEQUENCE [LARGE SCALE GENOMIC DNA]</scope>
    <source>
        <strain evidence="5 6">R79</strain>
    </source>
</reference>
<evidence type="ECO:0000256" key="3">
    <source>
        <dbReference type="ARBA" id="ARBA00023163"/>
    </source>
</evidence>
<evidence type="ECO:0000313" key="5">
    <source>
        <dbReference type="EMBL" id="QSE95548.1"/>
    </source>
</evidence>
<reference evidence="5 6" key="1">
    <citation type="journal article" date="2021" name="Microbiol. Resour. Announc.">
        <title>Complete Genome Sequences of Two Rhodococcus sp. Strains with Large and Linear Chromosomes, Isolated from Apple Rhizosphere.</title>
        <authorList>
            <person name="Benning S."/>
            <person name="Brugnone N."/>
            <person name="Siani R."/>
            <person name="Kublik S."/>
            <person name="Schloter M."/>
            <person name="Rad V."/>
        </authorList>
    </citation>
    <scope>NUCLEOTIDE SEQUENCE [LARGE SCALE GENOMIC DNA]</scope>
    <source>
        <strain evidence="5 6">R79</strain>
    </source>
</reference>
<proteinExistence type="predicted"/>
<evidence type="ECO:0000256" key="2">
    <source>
        <dbReference type="ARBA" id="ARBA00023125"/>
    </source>
</evidence>
<evidence type="ECO:0000313" key="6">
    <source>
        <dbReference type="Proteomes" id="UP000662986"/>
    </source>
</evidence>
<dbReference type="Pfam" id="PF07729">
    <property type="entry name" value="FCD"/>
    <property type="match status" value="1"/>
</dbReference>
<name>A0A974WCQ2_9NOCA</name>
<dbReference type="Gene3D" id="1.20.120.530">
    <property type="entry name" value="GntR ligand-binding domain-like"/>
    <property type="match status" value="1"/>
</dbReference>
<dbReference type="SUPFAM" id="SSF48008">
    <property type="entry name" value="GntR ligand-binding domain-like"/>
    <property type="match status" value="1"/>
</dbReference>
<keyword evidence="2" id="KW-0238">DNA-binding</keyword>
<dbReference type="InterPro" id="IPR036388">
    <property type="entry name" value="WH-like_DNA-bd_sf"/>
</dbReference>
<gene>
    <name evidence="5" type="ORF">JWS13_26035</name>
</gene>
<accession>A0A974WCQ2</accession>
<keyword evidence="1" id="KW-0805">Transcription regulation</keyword>
<feature type="domain" description="GntR C-terminal" evidence="4">
    <location>
        <begin position="107"/>
        <end position="229"/>
    </location>
</feature>
<organism evidence="5 6">
    <name type="scientific">Rhodococcus pseudokoreensis</name>
    <dbReference type="NCBI Taxonomy" id="2811421"/>
    <lineage>
        <taxon>Bacteria</taxon>
        <taxon>Bacillati</taxon>
        <taxon>Actinomycetota</taxon>
        <taxon>Actinomycetes</taxon>
        <taxon>Mycobacteriales</taxon>
        <taxon>Nocardiaceae</taxon>
        <taxon>Rhodococcus</taxon>
    </lineage>
</organism>
<keyword evidence="6" id="KW-1185">Reference proteome</keyword>
<evidence type="ECO:0000259" key="4">
    <source>
        <dbReference type="Pfam" id="PF07729"/>
    </source>
</evidence>
<keyword evidence="3" id="KW-0804">Transcription</keyword>
<protein>
    <submittedName>
        <fullName evidence="5">FCD domain-containing protein</fullName>
    </submittedName>
</protein>